<evidence type="ECO:0000313" key="3">
    <source>
        <dbReference type="Proteomes" id="UP000026962"/>
    </source>
</evidence>
<dbReference type="AlphaFoldDB" id="A0A0E0KKG4"/>
<accession>A0A0E0KKG4</accession>
<reference evidence="2" key="2">
    <citation type="submission" date="2018-05" db="EMBL/GenBank/DDBJ databases">
        <title>OpunRS2 (Oryza punctata Reference Sequence Version 2).</title>
        <authorList>
            <person name="Zhang J."/>
            <person name="Kudrna D."/>
            <person name="Lee S."/>
            <person name="Talag J."/>
            <person name="Welchert J."/>
            <person name="Wing R.A."/>
        </authorList>
    </citation>
    <scope>NUCLEOTIDE SEQUENCE [LARGE SCALE GENOMIC DNA]</scope>
</reference>
<organism evidence="2">
    <name type="scientific">Oryza punctata</name>
    <name type="common">Red rice</name>
    <dbReference type="NCBI Taxonomy" id="4537"/>
    <lineage>
        <taxon>Eukaryota</taxon>
        <taxon>Viridiplantae</taxon>
        <taxon>Streptophyta</taxon>
        <taxon>Embryophyta</taxon>
        <taxon>Tracheophyta</taxon>
        <taxon>Spermatophyta</taxon>
        <taxon>Magnoliopsida</taxon>
        <taxon>Liliopsida</taxon>
        <taxon>Poales</taxon>
        <taxon>Poaceae</taxon>
        <taxon>BOP clade</taxon>
        <taxon>Oryzoideae</taxon>
        <taxon>Oryzeae</taxon>
        <taxon>Oryzinae</taxon>
        <taxon>Oryza</taxon>
    </lineage>
</organism>
<feature type="region of interest" description="Disordered" evidence="1">
    <location>
        <begin position="45"/>
        <end position="70"/>
    </location>
</feature>
<name>A0A0E0KKG4_ORYPU</name>
<dbReference type="EnsemblPlants" id="OPUNC03G35190.2">
    <property type="protein sequence ID" value="OPUNC03G35190.2"/>
    <property type="gene ID" value="OPUNC03G35190"/>
</dbReference>
<feature type="compositionally biased region" description="Polar residues" evidence="1">
    <location>
        <begin position="57"/>
        <end position="70"/>
    </location>
</feature>
<evidence type="ECO:0000256" key="1">
    <source>
        <dbReference type="SAM" id="MobiDB-lite"/>
    </source>
</evidence>
<dbReference type="Gramene" id="OPUNC03G35190.2">
    <property type="protein sequence ID" value="OPUNC03G35190.2"/>
    <property type="gene ID" value="OPUNC03G35190"/>
</dbReference>
<protein>
    <submittedName>
        <fullName evidence="2">Uncharacterized protein</fullName>
    </submittedName>
</protein>
<reference evidence="2" key="1">
    <citation type="submission" date="2015-04" db="UniProtKB">
        <authorList>
            <consortium name="EnsemblPlants"/>
        </authorList>
    </citation>
    <scope>IDENTIFICATION</scope>
</reference>
<proteinExistence type="predicted"/>
<keyword evidence="3" id="KW-1185">Reference proteome</keyword>
<evidence type="ECO:0000313" key="2">
    <source>
        <dbReference type="EnsemblPlants" id="OPUNC03G35190.2"/>
    </source>
</evidence>
<dbReference type="HOGENOM" id="CLU_2762206_0_0_1"/>
<dbReference type="Proteomes" id="UP000026962">
    <property type="component" value="Chromosome 3"/>
</dbReference>
<sequence>MEKRGRKSKKWKGTRYQNKISESTMIGLQGSTMWQKKACSIPPFTPPHEAIARGLSRASSWGGSTPYSPL</sequence>